<name>A0AAX6FVP8_IRIPA</name>
<proteinExistence type="predicted"/>
<comment type="caution">
    <text evidence="1">The sequence shown here is derived from an EMBL/GenBank/DDBJ whole genome shotgun (WGS) entry which is preliminary data.</text>
</comment>
<dbReference type="Proteomes" id="UP001140949">
    <property type="component" value="Unassembled WGS sequence"/>
</dbReference>
<evidence type="ECO:0000313" key="2">
    <source>
        <dbReference type="Proteomes" id="UP001140949"/>
    </source>
</evidence>
<sequence>MATAPEVIRGTTNPMVTPILTDLYQFTMAYAYWKARKHHERAV</sequence>
<gene>
    <name evidence="1" type="ORF">M6B38_399080</name>
</gene>
<evidence type="ECO:0008006" key="3">
    <source>
        <dbReference type="Google" id="ProtNLM"/>
    </source>
</evidence>
<dbReference type="EMBL" id="JANAVB010025800">
    <property type="protein sequence ID" value="KAJ6820051.1"/>
    <property type="molecule type" value="Genomic_DNA"/>
</dbReference>
<reference evidence="1" key="1">
    <citation type="journal article" date="2023" name="GigaByte">
        <title>Genome assembly of the bearded iris, Iris pallida Lam.</title>
        <authorList>
            <person name="Bruccoleri R.E."/>
            <person name="Oakeley E.J."/>
            <person name="Faust A.M.E."/>
            <person name="Altorfer M."/>
            <person name="Dessus-Babus S."/>
            <person name="Burckhardt D."/>
            <person name="Oertli M."/>
            <person name="Naumann U."/>
            <person name="Petersen F."/>
            <person name="Wong J."/>
        </authorList>
    </citation>
    <scope>NUCLEOTIDE SEQUENCE</scope>
    <source>
        <strain evidence="1">GSM-AAB239-AS_SAM_17_03QT</strain>
    </source>
</reference>
<dbReference type="Gene3D" id="3.20.140.10">
    <property type="entry name" value="nicotinate phosphoribosyltransferase"/>
    <property type="match status" value="1"/>
</dbReference>
<organism evidence="1 2">
    <name type="scientific">Iris pallida</name>
    <name type="common">Sweet iris</name>
    <dbReference type="NCBI Taxonomy" id="29817"/>
    <lineage>
        <taxon>Eukaryota</taxon>
        <taxon>Viridiplantae</taxon>
        <taxon>Streptophyta</taxon>
        <taxon>Embryophyta</taxon>
        <taxon>Tracheophyta</taxon>
        <taxon>Spermatophyta</taxon>
        <taxon>Magnoliopsida</taxon>
        <taxon>Liliopsida</taxon>
        <taxon>Asparagales</taxon>
        <taxon>Iridaceae</taxon>
        <taxon>Iridoideae</taxon>
        <taxon>Irideae</taxon>
        <taxon>Iris</taxon>
    </lineage>
</organism>
<dbReference type="SUPFAM" id="SSF54675">
    <property type="entry name" value="Nicotinate/Quinolinate PRTase N-terminal domain-like"/>
    <property type="match status" value="1"/>
</dbReference>
<dbReference type="AlphaFoldDB" id="A0AAX6FVP8"/>
<reference evidence="1" key="2">
    <citation type="submission" date="2023-04" db="EMBL/GenBank/DDBJ databases">
        <authorList>
            <person name="Bruccoleri R.E."/>
            <person name="Oakeley E.J."/>
            <person name="Faust A.-M."/>
            <person name="Dessus-Babus S."/>
            <person name="Altorfer M."/>
            <person name="Burckhardt D."/>
            <person name="Oertli M."/>
            <person name="Naumann U."/>
            <person name="Petersen F."/>
            <person name="Wong J."/>
        </authorList>
    </citation>
    <scope>NUCLEOTIDE SEQUENCE</scope>
    <source>
        <strain evidence="1">GSM-AAB239-AS_SAM_17_03QT</strain>
        <tissue evidence="1">Leaf</tissue>
    </source>
</reference>
<evidence type="ECO:0000313" key="1">
    <source>
        <dbReference type="EMBL" id="KAJ6820051.1"/>
    </source>
</evidence>
<accession>A0AAX6FVP8</accession>
<protein>
    <recommendedName>
        <fullName evidence="3">Nicotinate phosphoribosyltransferase</fullName>
    </recommendedName>
</protein>
<keyword evidence="2" id="KW-1185">Reference proteome</keyword>